<sequence>MGNTSPTPTTCLHCRAPLPRTAGPGRPRAYCDRNCRRRAQRRRRQEGGARRPGHHFPAALGIAQDLQTAVARLLELEHAHEDLAGLLAQVRHIGAELDHYAAAAVSDARSRGADWEEVARAACQSRSTVRARWGEAVVDRLFRNRAQERSARPGRTPAPPAARHELLAHTGAPAPDAAQVARRASRKVASALSFLHRHSALSVEDVAERTGLSPSYVSGVLSGERLPPWTAVRLLAEVFGADPADLRPLWEAGRGLARPTGPPLREAVARLSGALRGTYLAAGCPPYERVARASAGLLRADTVENALTGRTVPCWETTSALLTALHAPPGDLRGLWEDVDHAFLVCLAAPPHDGPLPDHLTHPDA</sequence>
<dbReference type="RefSeq" id="WP_315877905.1">
    <property type="nucleotide sequence ID" value="NZ_JAWCTQ010000012.1"/>
</dbReference>
<gene>
    <name evidence="2" type="ORF">RND61_12190</name>
</gene>
<dbReference type="InterPro" id="IPR010982">
    <property type="entry name" value="Lambda_DNA-bd_dom_sf"/>
</dbReference>
<evidence type="ECO:0000259" key="1">
    <source>
        <dbReference type="PROSITE" id="PS50943"/>
    </source>
</evidence>
<dbReference type="Pfam" id="PF13560">
    <property type="entry name" value="HTH_31"/>
    <property type="match status" value="1"/>
</dbReference>
<dbReference type="EMBL" id="JAWCTQ010000012">
    <property type="protein sequence ID" value="MDT9682825.1"/>
    <property type="molecule type" value="Genomic_DNA"/>
</dbReference>
<reference evidence="2 3" key="1">
    <citation type="submission" date="2023-09" db="EMBL/GenBank/DDBJ databases">
        <title>Streptomyces sp. nov.: A antagonism against Alternaria gaisen Producing Streptochlin, Isolated from Tamarix root soil.</title>
        <authorList>
            <person name="Chen Y."/>
        </authorList>
    </citation>
    <scope>NUCLEOTIDE SEQUENCE [LARGE SCALE GENOMIC DNA]</scope>
    <source>
        <strain evidence="2 3">TRM76323</strain>
    </source>
</reference>
<proteinExistence type="predicted"/>
<dbReference type="PROSITE" id="PS50943">
    <property type="entry name" value="HTH_CROC1"/>
    <property type="match status" value="1"/>
</dbReference>
<dbReference type="Proteomes" id="UP001250181">
    <property type="component" value="Unassembled WGS sequence"/>
</dbReference>
<organism evidence="2 3">
    <name type="scientific">Streptomyces tamarix</name>
    <dbReference type="NCBI Taxonomy" id="3078565"/>
    <lineage>
        <taxon>Bacteria</taxon>
        <taxon>Bacillati</taxon>
        <taxon>Actinomycetota</taxon>
        <taxon>Actinomycetes</taxon>
        <taxon>Kitasatosporales</taxon>
        <taxon>Streptomycetaceae</taxon>
        <taxon>Streptomyces</taxon>
    </lineage>
</organism>
<dbReference type="Gene3D" id="1.10.260.40">
    <property type="entry name" value="lambda repressor-like DNA-binding domains"/>
    <property type="match status" value="1"/>
</dbReference>
<keyword evidence="3" id="KW-1185">Reference proteome</keyword>
<name>A0ABU3QJ72_9ACTN</name>
<comment type="caution">
    <text evidence="2">The sequence shown here is derived from an EMBL/GenBank/DDBJ whole genome shotgun (WGS) entry which is preliminary data.</text>
</comment>
<evidence type="ECO:0000313" key="2">
    <source>
        <dbReference type="EMBL" id="MDT9682825.1"/>
    </source>
</evidence>
<accession>A0ABU3QJ72</accession>
<dbReference type="SMART" id="SM00530">
    <property type="entry name" value="HTH_XRE"/>
    <property type="match status" value="1"/>
</dbReference>
<dbReference type="CDD" id="cd00093">
    <property type="entry name" value="HTH_XRE"/>
    <property type="match status" value="1"/>
</dbReference>
<protein>
    <submittedName>
        <fullName evidence="2">Helix-turn-helix domain-containing protein</fullName>
    </submittedName>
</protein>
<dbReference type="InterPro" id="IPR001387">
    <property type="entry name" value="Cro/C1-type_HTH"/>
</dbReference>
<evidence type="ECO:0000313" key="3">
    <source>
        <dbReference type="Proteomes" id="UP001250181"/>
    </source>
</evidence>
<dbReference type="SUPFAM" id="SSF47413">
    <property type="entry name" value="lambda repressor-like DNA-binding domains"/>
    <property type="match status" value="1"/>
</dbReference>
<feature type="domain" description="HTH cro/C1-type" evidence="1">
    <location>
        <begin position="201"/>
        <end position="246"/>
    </location>
</feature>